<evidence type="ECO:0000313" key="2">
    <source>
        <dbReference type="Proteomes" id="UP001057452"/>
    </source>
</evidence>
<accession>A0ACB9XLJ6</accession>
<gene>
    <name evidence="1" type="ORF">KUCAC02_030583</name>
</gene>
<keyword evidence="2" id="KW-1185">Reference proteome</keyword>
<protein>
    <submittedName>
        <fullName evidence="1">Uncharacterized protein</fullName>
    </submittedName>
</protein>
<reference evidence="1" key="1">
    <citation type="submission" date="2022-05" db="EMBL/GenBank/DDBJ databases">
        <title>Chromosome-level genome of Chaenocephalus aceratus.</title>
        <authorList>
            <person name="Park H."/>
        </authorList>
    </citation>
    <scope>NUCLEOTIDE SEQUENCE</scope>
    <source>
        <strain evidence="1">KU_202001</strain>
    </source>
</reference>
<organism evidence="1 2">
    <name type="scientific">Chaenocephalus aceratus</name>
    <name type="common">Blackfin icefish</name>
    <name type="synonym">Chaenichthys aceratus</name>
    <dbReference type="NCBI Taxonomy" id="36190"/>
    <lineage>
        <taxon>Eukaryota</taxon>
        <taxon>Metazoa</taxon>
        <taxon>Chordata</taxon>
        <taxon>Craniata</taxon>
        <taxon>Vertebrata</taxon>
        <taxon>Euteleostomi</taxon>
        <taxon>Actinopterygii</taxon>
        <taxon>Neopterygii</taxon>
        <taxon>Teleostei</taxon>
        <taxon>Neoteleostei</taxon>
        <taxon>Acanthomorphata</taxon>
        <taxon>Eupercaria</taxon>
        <taxon>Perciformes</taxon>
        <taxon>Notothenioidei</taxon>
        <taxon>Channichthyidae</taxon>
        <taxon>Chaenocephalus</taxon>
    </lineage>
</organism>
<sequence>MYADYIDKDNKCSYESYRKAVKSLNISFTKLGEEQCESCLLQEQHVKADHQGEAAANCPQCEKWQIHKDSATESRLHYQSDAERDWPEDTSNRSVDLQKVIMLPRMHGVMSAVFTRRIVAYHETFASVGKKTNKNNTISVVWHEGIAGRSAAEITSAYAAALEKERDIKHIVYWVDNCSSQNKNWCLFSSLVSIVNSQTISTEDITLKFFQPGHTFMSADSFHHVVGNSNSKKVEVVELKNEGIKDWTDCHSAVKSKKLPKLADLKVVQLRRGSRSMFVKISHEEEDFTELDFLQNKFQLKIPTTLRPQDKGIEEAKKRDIAWSPHATQQEAILELPACEQH</sequence>
<dbReference type="EMBL" id="CM043789">
    <property type="protein sequence ID" value="KAI4827165.1"/>
    <property type="molecule type" value="Genomic_DNA"/>
</dbReference>
<comment type="caution">
    <text evidence="1">The sequence shown here is derived from an EMBL/GenBank/DDBJ whole genome shotgun (WGS) entry which is preliminary data.</text>
</comment>
<proteinExistence type="predicted"/>
<evidence type="ECO:0000313" key="1">
    <source>
        <dbReference type="EMBL" id="KAI4827165.1"/>
    </source>
</evidence>
<name>A0ACB9XLJ6_CHAAC</name>
<dbReference type="Proteomes" id="UP001057452">
    <property type="component" value="Chromosome 5"/>
</dbReference>